<organism evidence="2 3">
    <name type="scientific">Aureobasidium pullulans</name>
    <name type="common">Black yeast</name>
    <name type="synonym">Pullularia pullulans</name>
    <dbReference type="NCBI Taxonomy" id="5580"/>
    <lineage>
        <taxon>Eukaryota</taxon>
        <taxon>Fungi</taxon>
        <taxon>Dikarya</taxon>
        <taxon>Ascomycota</taxon>
        <taxon>Pezizomycotina</taxon>
        <taxon>Dothideomycetes</taxon>
        <taxon>Dothideomycetidae</taxon>
        <taxon>Dothideales</taxon>
        <taxon>Saccotheciaceae</taxon>
        <taxon>Aureobasidium</taxon>
    </lineage>
</organism>
<comment type="caution">
    <text evidence="2">The sequence shown here is derived from an EMBL/GenBank/DDBJ whole genome shotgun (WGS) entry which is preliminary data.</text>
</comment>
<keyword evidence="2" id="KW-0378">Hydrolase</keyword>
<dbReference type="SUPFAM" id="SSF53474">
    <property type="entry name" value="alpha/beta-Hydrolases"/>
    <property type="match status" value="1"/>
</dbReference>
<dbReference type="GO" id="GO:0016787">
    <property type="term" value="F:hydrolase activity"/>
    <property type="evidence" value="ECO:0007669"/>
    <property type="project" value="UniProtKB-KW"/>
</dbReference>
<dbReference type="InterPro" id="IPR029058">
    <property type="entry name" value="AB_hydrolase_fold"/>
</dbReference>
<feature type="chain" id="PRO_5020260168" evidence="1">
    <location>
        <begin position="17"/>
        <end position="467"/>
    </location>
</feature>
<dbReference type="Proteomes" id="UP000304928">
    <property type="component" value="Unassembled WGS sequence"/>
</dbReference>
<dbReference type="PANTHER" id="PTHR37574:SF1">
    <property type="entry name" value="LIPASE B"/>
    <property type="match status" value="1"/>
</dbReference>
<sequence length="467" mass="48684">MRSLAILAPLCGLGLAAPAAEITPTPVPTNVNNSLLGGVVSDLSNVLAGVGNGDIAGQDAWSSISSAVQTVTATTTPVAAASAIESLASIYSARPSANAFEYAASLVAEGLTSSDMSSVLGSIDGNSTADVNKRGLFDLDMTANSMNNNRSVYPQKACGDAPYTVDEATLRAAIHIPSGFTYGAKPPVILMPGTGNTGFETFQGNFIPALKGQSYADAVWLNVPGSLLDDSQTNSEYIAYAINYISGIASRNVSVIAWSQGNINTQWAFKYWPSARQVTTTHIAISPDYAGTTMGLPCPLSVLQQRYLGASDFITTLRSENGDSAYVPTTTLYSSNFDLIVQPQQGTGASAFLLDARNVGVTNNEVQTICAGTVAGGFWTHESMLINSLTFALAKDALINGGPGRVSRIDLKTVCNQPLTPGLGLAELLLTENSLLIDLAKIITTSLKATTEPATRAYVNAMPACDA</sequence>
<dbReference type="InterPro" id="IPR053228">
    <property type="entry name" value="Stereospecific_Lipase"/>
</dbReference>
<dbReference type="EMBL" id="QZAR01000225">
    <property type="protein sequence ID" value="THW84408.1"/>
    <property type="molecule type" value="Genomic_DNA"/>
</dbReference>
<dbReference type="AlphaFoldDB" id="A0A4S9AW90"/>
<evidence type="ECO:0000256" key="1">
    <source>
        <dbReference type="SAM" id="SignalP"/>
    </source>
</evidence>
<protein>
    <submittedName>
        <fullName evidence="2">Alpha/beta-hydrolase</fullName>
    </submittedName>
</protein>
<gene>
    <name evidence="2" type="ORF">D6D15_08890</name>
</gene>
<name>A0A4S9AW90_AURPU</name>
<evidence type="ECO:0000313" key="3">
    <source>
        <dbReference type="Proteomes" id="UP000304928"/>
    </source>
</evidence>
<evidence type="ECO:0000313" key="2">
    <source>
        <dbReference type="EMBL" id="THW84408.1"/>
    </source>
</evidence>
<dbReference type="PANTHER" id="PTHR37574">
    <property type="entry name" value="LIPASE B"/>
    <property type="match status" value="1"/>
</dbReference>
<dbReference type="Gene3D" id="3.40.50.1820">
    <property type="entry name" value="alpha/beta hydrolase"/>
    <property type="match status" value="1"/>
</dbReference>
<proteinExistence type="predicted"/>
<reference evidence="2 3" key="1">
    <citation type="submission" date="2018-10" db="EMBL/GenBank/DDBJ databases">
        <title>Fifty Aureobasidium pullulans genomes reveal a recombining polyextremotolerant generalist.</title>
        <authorList>
            <person name="Gostincar C."/>
            <person name="Turk M."/>
            <person name="Zajc J."/>
            <person name="Gunde-Cimerman N."/>
        </authorList>
    </citation>
    <scope>NUCLEOTIDE SEQUENCE [LARGE SCALE GENOMIC DNA]</scope>
    <source>
        <strain evidence="2 3">EXF-10507</strain>
    </source>
</reference>
<accession>A0A4S9AW90</accession>
<keyword evidence="1" id="KW-0732">Signal</keyword>
<feature type="signal peptide" evidence="1">
    <location>
        <begin position="1"/>
        <end position="16"/>
    </location>
</feature>